<protein>
    <submittedName>
        <fullName evidence="9">Uncharacterized protein</fullName>
    </submittedName>
</protein>
<dbReference type="PANTHER" id="PTHR15742">
    <property type="entry name" value="GIRDIN"/>
    <property type="match status" value="1"/>
</dbReference>
<feature type="compositionally biased region" description="Low complexity" evidence="6">
    <location>
        <begin position="105"/>
        <end position="124"/>
    </location>
</feature>
<comment type="subcellular location">
    <subcellularLocation>
        <location evidence="1">Membrane</location>
    </subcellularLocation>
</comment>
<dbReference type="GO" id="GO:0016020">
    <property type="term" value="C:membrane"/>
    <property type="evidence" value="ECO:0007669"/>
    <property type="project" value="UniProtKB-SubCell"/>
</dbReference>
<comment type="caution">
    <text evidence="9">The sequence shown here is derived from an EMBL/GenBank/DDBJ whole genome shotgun (WGS) entry which is preliminary data.</text>
</comment>
<feature type="compositionally biased region" description="Polar residues" evidence="6">
    <location>
        <begin position="768"/>
        <end position="780"/>
    </location>
</feature>
<keyword evidence="3 5" id="KW-0175">Coiled coil</keyword>
<feature type="domain" description="Peroxisomal membrane protein PEX14-like KPWE" evidence="8">
    <location>
        <begin position="1129"/>
        <end position="1174"/>
    </location>
</feature>
<evidence type="ECO:0000256" key="1">
    <source>
        <dbReference type="ARBA" id="ARBA00004370"/>
    </source>
</evidence>
<dbReference type="GO" id="GO:0005615">
    <property type="term" value="C:extracellular space"/>
    <property type="evidence" value="ECO:0007669"/>
    <property type="project" value="InterPro"/>
</dbReference>
<dbReference type="PANTHER" id="PTHR15742:SF1">
    <property type="entry name" value="PROTEIN SOGA1"/>
    <property type="match status" value="1"/>
</dbReference>
<sequence length="1176" mass="130879">MNRGDKSAKPVPTRCQHHQRDACNQNKKVTKDSRRSSSSKTRPNHHDTRGTQSDSEAEVKSAGKGKRPGDVLESVPNSVRPIGQRKLSDGSNASEDYSKDSGCVSWKLSSSDSNSSSEMSDCTSEGNKADPQSIDPELSWVDGSASVRHGSGPGDGHYTSGESKDTDRSSSDLGVSVRVVNVSENYPNVMMVETNEDLMREVDDLRSENEYLKDEMEELRCEMEEMRDMFQEEEVYQLQALRLQLDQANKTRLILQYRLRKAERRSIRVAQTGQVDGELVRSLEHDVKVAKSVSLRLRNELESVQKKNSLLDVENEALRERTQELEVAKQVLQTEVDKVFSKENSLKRRSVRSPTSKAEKRLSQQIEEDSADLKCQLHFAKEELVLMCKKLTKLVSESEGMRVELARYHSAYGDVDTSQFPEGKANHARARETEVKAHLKLVEEEATLLSRRIVELEVENCGLRAEMSDLRDKCGGATEEEEEEEEPMEFVAKKQVSQDDPGWELGGLRGQSVSTGHTAEYTQDNAANDPTNTGVVESSVLGDVSPAQTKGMLSVCQITRQGPVGGEWSPLVREEARAKTIFVLQKLLQELEAECPGSQTACDSETKTMRCKTNELDQENPVKTWDHPIMPQNFPDLDFEQISTDRSHTAPESTAFRIYYSPPSARRVQLAQLRQSPTADTESVATASPWCTPRSSLSPLYLGLSANLSDDMKEMTASWRQVAPPEGERRRSSGAWVDVACSGTQTKRQPQMVSVALQTDGPQGVASVRNSPSRVQSPSSARVHHTSMEKVNVRATRPRQTSPKLYRRHSSSLPTTTTFGSSSLTSSSSSSTPSRERALLNLSNQDPASTTWTRPASSKAGHIHSTLNSDFGSPCRTAKPPSKAAGTNRYGLVTEFLRKVSGRAEKSAPGPGPKGKSDLKNLERIPTRPPAVPLHRNDSVTRIVNQRFMKQREEKGTSQNQAIRGAIPRDSSMNTVTAEEGNYDCSSSSTLAFCFARPSRTTYRQPLNPSKPRRHGYSPTFSEPREPSYHQSVCQWEELKLHLTKASEHCYMADVLHAMYMDKTNYVYLTFLKCPTYRCIEPIDSARYTQWSCGDREIECAVEPHNEVLLSSESDRAVRGQAGEGPEEGLSFTEVIRLVQAGQSVPGLGTHVDITPSNQKPTPSQMERVLKPWESR</sequence>
<feature type="region of interest" description="Disordered" evidence="6">
    <location>
        <begin position="1148"/>
        <end position="1176"/>
    </location>
</feature>
<evidence type="ECO:0000256" key="2">
    <source>
        <dbReference type="ARBA" id="ARBA00022553"/>
    </source>
</evidence>
<dbReference type="Pfam" id="PF11365">
    <property type="entry name" value="SOGA"/>
    <property type="match status" value="1"/>
</dbReference>
<evidence type="ECO:0000259" key="7">
    <source>
        <dbReference type="Pfam" id="PF11365"/>
    </source>
</evidence>
<feature type="compositionally biased region" description="Basic and acidic residues" evidence="6">
    <location>
        <begin position="915"/>
        <end position="926"/>
    </location>
</feature>
<feature type="region of interest" description="Disordered" evidence="6">
    <location>
        <begin position="901"/>
        <end position="935"/>
    </location>
</feature>
<keyword evidence="10" id="KW-1185">Reference proteome</keyword>
<dbReference type="GO" id="GO:0010506">
    <property type="term" value="P:regulation of autophagy"/>
    <property type="evidence" value="ECO:0007669"/>
    <property type="project" value="InterPro"/>
</dbReference>
<dbReference type="Pfam" id="PF17733">
    <property type="entry name" value="KPWE_dom"/>
    <property type="match status" value="1"/>
</dbReference>
<evidence type="ECO:0000313" key="9">
    <source>
        <dbReference type="EMBL" id="KAJ3586412.1"/>
    </source>
</evidence>
<evidence type="ECO:0000256" key="6">
    <source>
        <dbReference type="SAM" id="MobiDB-lite"/>
    </source>
</evidence>
<evidence type="ECO:0000256" key="3">
    <source>
        <dbReference type="ARBA" id="ARBA00023054"/>
    </source>
</evidence>
<gene>
    <name evidence="9" type="ORF">NHX12_012810</name>
</gene>
<evidence type="ECO:0000256" key="4">
    <source>
        <dbReference type="ARBA" id="ARBA00023136"/>
    </source>
</evidence>
<evidence type="ECO:0000259" key="8">
    <source>
        <dbReference type="Pfam" id="PF17733"/>
    </source>
</evidence>
<evidence type="ECO:0000256" key="5">
    <source>
        <dbReference type="SAM" id="Coils"/>
    </source>
</evidence>
<dbReference type="InterPro" id="IPR049885">
    <property type="entry name" value="MTCL1-3"/>
</dbReference>
<dbReference type="InterPro" id="IPR027881">
    <property type="entry name" value="SOGA_CC"/>
</dbReference>
<reference evidence="9" key="1">
    <citation type="submission" date="2022-07" db="EMBL/GenBank/DDBJ databases">
        <title>Chromosome-level genome of Muraenolepis orangiensis.</title>
        <authorList>
            <person name="Kim J."/>
        </authorList>
    </citation>
    <scope>NUCLEOTIDE SEQUENCE</scope>
    <source>
        <strain evidence="9">KU_S4_2022</strain>
        <tissue evidence="9">Muscle</tissue>
    </source>
</reference>
<dbReference type="OrthoDB" id="10036174at2759"/>
<feature type="compositionally biased region" description="Polar residues" evidence="6">
    <location>
        <begin position="1155"/>
        <end position="1165"/>
    </location>
</feature>
<feature type="region of interest" description="Disordered" evidence="6">
    <location>
        <begin position="760"/>
        <end position="887"/>
    </location>
</feature>
<keyword evidence="4" id="KW-0472">Membrane</keyword>
<feature type="region of interest" description="Disordered" evidence="6">
    <location>
        <begin position="1004"/>
        <end position="1024"/>
    </location>
</feature>
<dbReference type="EMBL" id="JANIIK010000117">
    <property type="protein sequence ID" value="KAJ3586412.1"/>
    <property type="molecule type" value="Genomic_DNA"/>
</dbReference>
<feature type="coiled-coil region" evidence="5">
    <location>
        <begin position="301"/>
        <end position="335"/>
    </location>
</feature>
<feature type="coiled-coil region" evidence="5">
    <location>
        <begin position="188"/>
        <end position="265"/>
    </location>
</feature>
<keyword evidence="2" id="KW-0597">Phosphoprotein</keyword>
<organism evidence="9 10">
    <name type="scientific">Muraenolepis orangiensis</name>
    <name type="common">Patagonian moray cod</name>
    <dbReference type="NCBI Taxonomy" id="630683"/>
    <lineage>
        <taxon>Eukaryota</taxon>
        <taxon>Metazoa</taxon>
        <taxon>Chordata</taxon>
        <taxon>Craniata</taxon>
        <taxon>Vertebrata</taxon>
        <taxon>Euteleostomi</taxon>
        <taxon>Actinopterygii</taxon>
        <taxon>Neopterygii</taxon>
        <taxon>Teleostei</taxon>
        <taxon>Neoteleostei</taxon>
        <taxon>Acanthomorphata</taxon>
        <taxon>Zeiogadaria</taxon>
        <taxon>Gadariae</taxon>
        <taxon>Gadiformes</taxon>
        <taxon>Muraenolepidoidei</taxon>
        <taxon>Muraenolepididae</taxon>
        <taxon>Muraenolepis</taxon>
    </lineage>
</organism>
<proteinExistence type="predicted"/>
<dbReference type="InterPro" id="IPR040554">
    <property type="entry name" value="KPWE_PEX14_dom"/>
</dbReference>
<name>A0A9Q0DGV9_9TELE</name>
<dbReference type="Proteomes" id="UP001148018">
    <property type="component" value="Unassembled WGS sequence"/>
</dbReference>
<evidence type="ECO:0000313" key="10">
    <source>
        <dbReference type="Proteomes" id="UP001148018"/>
    </source>
</evidence>
<feature type="domain" description="SOGA coiled-coil" evidence="7">
    <location>
        <begin position="369"/>
        <end position="463"/>
    </location>
</feature>
<accession>A0A9Q0DGV9</accession>
<dbReference type="AlphaFoldDB" id="A0A9Q0DGV9"/>
<feature type="compositionally biased region" description="Polar residues" evidence="6">
    <location>
        <begin position="841"/>
        <end position="856"/>
    </location>
</feature>
<feature type="region of interest" description="Disordered" evidence="6">
    <location>
        <begin position="1"/>
        <end position="175"/>
    </location>
</feature>
<feature type="compositionally biased region" description="Low complexity" evidence="6">
    <location>
        <begin position="811"/>
        <end position="833"/>
    </location>
</feature>